<dbReference type="OrthoDB" id="5355526at2759"/>
<sequence length="50" mass="5970">MDEREPPIPPGHQRIRWKNARGKLLHDDYTERKPGALQELQDYLNSTNKR</sequence>
<evidence type="ECO:0000256" key="1">
    <source>
        <dbReference type="SAM" id="MobiDB-lite"/>
    </source>
</evidence>
<organism evidence="2 3">
    <name type="scientific">Talaromyces atroroseus</name>
    <dbReference type="NCBI Taxonomy" id="1441469"/>
    <lineage>
        <taxon>Eukaryota</taxon>
        <taxon>Fungi</taxon>
        <taxon>Dikarya</taxon>
        <taxon>Ascomycota</taxon>
        <taxon>Pezizomycotina</taxon>
        <taxon>Eurotiomycetes</taxon>
        <taxon>Eurotiomycetidae</taxon>
        <taxon>Eurotiales</taxon>
        <taxon>Trichocomaceae</taxon>
        <taxon>Talaromyces</taxon>
        <taxon>Talaromyces sect. Trachyspermi</taxon>
    </lineage>
</organism>
<dbReference type="Proteomes" id="UP000214365">
    <property type="component" value="Unassembled WGS sequence"/>
</dbReference>
<name>A0A225B6S3_TALAT</name>
<dbReference type="EMBL" id="LFMY01000003">
    <property type="protein sequence ID" value="OKL62565.1"/>
    <property type="molecule type" value="Genomic_DNA"/>
</dbReference>
<protein>
    <submittedName>
        <fullName evidence="2">Uncharacterized protein</fullName>
    </submittedName>
</protein>
<accession>A0A225B6S3</accession>
<evidence type="ECO:0000313" key="3">
    <source>
        <dbReference type="Proteomes" id="UP000214365"/>
    </source>
</evidence>
<feature type="region of interest" description="Disordered" evidence="1">
    <location>
        <begin position="28"/>
        <end position="50"/>
    </location>
</feature>
<dbReference type="RefSeq" id="XP_020122686.1">
    <property type="nucleotide sequence ID" value="XM_020264360.1"/>
</dbReference>
<evidence type="ECO:0000313" key="2">
    <source>
        <dbReference type="EMBL" id="OKL62565.1"/>
    </source>
</evidence>
<dbReference type="AlphaFoldDB" id="A0A225B6S3"/>
<gene>
    <name evidence="2" type="ORF">UA08_02131</name>
</gene>
<keyword evidence="3" id="KW-1185">Reference proteome</keyword>
<proteinExistence type="predicted"/>
<dbReference type="GeneID" id="31001886"/>
<reference evidence="2 3" key="1">
    <citation type="submission" date="2015-06" db="EMBL/GenBank/DDBJ databases">
        <title>Talaromyces atroroseus IBT 11181 draft genome.</title>
        <authorList>
            <person name="Rasmussen K.B."/>
            <person name="Rasmussen S."/>
            <person name="Petersen B."/>
            <person name="Sicheritz-Ponten T."/>
            <person name="Mortensen U.H."/>
            <person name="Thrane U."/>
        </authorList>
    </citation>
    <scope>NUCLEOTIDE SEQUENCE [LARGE SCALE GENOMIC DNA]</scope>
    <source>
        <strain evidence="2 3">IBT 11181</strain>
    </source>
</reference>
<comment type="caution">
    <text evidence="2">The sequence shown here is derived from an EMBL/GenBank/DDBJ whole genome shotgun (WGS) entry which is preliminary data.</text>
</comment>